<name>A0A6C0LY55_9ZZZZ</name>
<organism evidence="1">
    <name type="scientific">viral metagenome</name>
    <dbReference type="NCBI Taxonomy" id="1070528"/>
    <lineage>
        <taxon>unclassified sequences</taxon>
        <taxon>metagenomes</taxon>
        <taxon>organismal metagenomes</taxon>
    </lineage>
</organism>
<protein>
    <submittedName>
        <fullName evidence="1">Uncharacterized protein</fullName>
    </submittedName>
</protein>
<proteinExistence type="predicted"/>
<sequence>MNYPQNINFNNVDNIILNQDSVIFICLYKINIINDYPYITYLLYKQKIQNTDITTFLYIHFTENTSNTFNNIDNILDNLSFKNNTLKGYLQKNNLFYLFYEYTHAKDNIINKYNSNTILYWTTIYEIVQMQSILNIPIHSTVFELFYSHPDLIYLYNHTQKIDFPITIYSKNNIIDLFSTYDNLNNCFIIKHEIENNYHLFRCILIYYENKFSNINRNVFHFENTEQLQIISE</sequence>
<accession>A0A6C0LY55</accession>
<dbReference type="AlphaFoldDB" id="A0A6C0LY55"/>
<dbReference type="EMBL" id="MN740586">
    <property type="protein sequence ID" value="QHU35310.1"/>
    <property type="molecule type" value="Genomic_DNA"/>
</dbReference>
<reference evidence="1" key="1">
    <citation type="journal article" date="2020" name="Nature">
        <title>Giant virus diversity and host interactions through global metagenomics.</title>
        <authorList>
            <person name="Schulz F."/>
            <person name="Roux S."/>
            <person name="Paez-Espino D."/>
            <person name="Jungbluth S."/>
            <person name="Walsh D.A."/>
            <person name="Denef V.J."/>
            <person name="McMahon K.D."/>
            <person name="Konstantinidis K.T."/>
            <person name="Eloe-Fadrosh E.A."/>
            <person name="Kyrpides N.C."/>
            <person name="Woyke T."/>
        </authorList>
    </citation>
    <scope>NUCLEOTIDE SEQUENCE</scope>
    <source>
        <strain evidence="1">GVMAG-S-1017745-26</strain>
    </source>
</reference>
<evidence type="ECO:0000313" key="1">
    <source>
        <dbReference type="EMBL" id="QHU35310.1"/>
    </source>
</evidence>